<feature type="region of interest" description="Disordered" evidence="1">
    <location>
        <begin position="356"/>
        <end position="375"/>
    </location>
</feature>
<evidence type="ECO:0000256" key="1">
    <source>
        <dbReference type="SAM" id="MobiDB-lite"/>
    </source>
</evidence>
<dbReference type="InterPro" id="IPR045341">
    <property type="entry name" value="DUF6532"/>
</dbReference>
<feature type="domain" description="DUF6532" evidence="2">
    <location>
        <begin position="1029"/>
        <end position="1230"/>
    </location>
</feature>
<dbReference type="OrthoDB" id="2986178at2759"/>
<dbReference type="Pfam" id="PF20149">
    <property type="entry name" value="DUF6532"/>
    <property type="match status" value="1"/>
</dbReference>
<evidence type="ECO:0000313" key="4">
    <source>
        <dbReference type="Proteomes" id="UP000518752"/>
    </source>
</evidence>
<evidence type="ECO:0000313" key="3">
    <source>
        <dbReference type="EMBL" id="KAF5351494.1"/>
    </source>
</evidence>
<dbReference type="SUPFAM" id="SSF52540">
    <property type="entry name" value="P-loop containing nucleoside triphosphate hydrolases"/>
    <property type="match status" value="1"/>
</dbReference>
<feature type="compositionally biased region" description="Low complexity" evidence="1">
    <location>
        <begin position="821"/>
        <end position="859"/>
    </location>
</feature>
<dbReference type="InterPro" id="IPR027417">
    <property type="entry name" value="P-loop_NTPase"/>
</dbReference>
<dbReference type="EMBL" id="JAACJN010000283">
    <property type="protein sequence ID" value="KAF5351494.1"/>
    <property type="molecule type" value="Genomic_DNA"/>
</dbReference>
<gene>
    <name evidence="3" type="ORF">D9757_013245</name>
</gene>
<name>A0A8H5FWG2_9AGAR</name>
<evidence type="ECO:0000259" key="2">
    <source>
        <dbReference type="Pfam" id="PF20149"/>
    </source>
</evidence>
<keyword evidence="4" id="KW-1185">Reference proteome</keyword>
<accession>A0A8H5FWG2</accession>
<feature type="compositionally biased region" description="Acidic residues" evidence="1">
    <location>
        <begin position="966"/>
        <end position="984"/>
    </location>
</feature>
<reference evidence="3 4" key="1">
    <citation type="journal article" date="2020" name="ISME J.">
        <title>Uncovering the hidden diversity of litter-decomposition mechanisms in mushroom-forming fungi.</title>
        <authorList>
            <person name="Floudas D."/>
            <person name="Bentzer J."/>
            <person name="Ahren D."/>
            <person name="Johansson T."/>
            <person name="Persson P."/>
            <person name="Tunlid A."/>
        </authorList>
    </citation>
    <scope>NUCLEOTIDE SEQUENCE [LARGE SCALE GENOMIC DNA]</scope>
    <source>
        <strain evidence="3 4">CBS 406.79</strain>
    </source>
</reference>
<sequence>MSILTSTTCDFHDLFNGESIGIGYVHAPHIDRLNVTSSSYAGAKAWKGIKPQGSLSYLRALGCQIVIDKCDTVALVMHRASEPTFFSTPTMVYPTAMAPEEIQLSVEVNNSVECDDCWLFSRPWTSFSQFWYHNRDYPQATFPHTLNTHIDNSLWSYAQLLPTKGQILVTQGYAALFHRIQLGFSLQPGQKKTVSDGGGVLITGQPGTGKSVSLWYLAVRLLQTLPDDPLVVVRPGITLLFYRGHAFTLRNGKDPRFNPSILPIFTLDPFDDVGVPRCFALYESQPNTDQLDVMASAIPIYAASPGVDNLKHFRSKNLSFVWSLPTWSKEELIEGFKLNTNYLTVKARLATSVPRLPDMPRPYHPSDGPHPAYSDDDDVEMIEVADMQPSNYFLPPTAPEAKLSNLMEAAIREIGWIPRDLFAYMKDIKSIDSAAQVVRQSAADSMLTRDSLARLSTTTNLPSPTIGSYLIHSIFHQHAVMLDADDLNPVEFIISFRSYPAEQEFNRELENRSWDSLASLLQVDPTTRKVIAGNVFEYIAHKQLPAVDNRRLSLFRMVTEEDDKGFCTHRLLANANSVKFITGRREVEPFHRTVLEVVPDTYYRGSRTTPLIDAFFLDCTDYPAGVLYFFQFTISKRKEGKAPGGVELLSHIYHLAVTAATEMRLSSIVVRFVLLQPIARKVVWKLPKFQFPHEVYYCTMHTDRADNHLEGSIWRSCSLLHKDYRGRDRTLIDFLVLESVKTARGITGFNHDYKMDPEMQPTRRILRQSKLKTSLPTRSMASRKRIKNSPDSAASSKRVRMNIDEALAAFDPVKKKMTRSSTRALQAAAATATTATSTTTATTRSSKPKPASMKPKNAPVKTAPAKNVSAQPPSKGVPEKSQVRSKHIAPPSVVKGDTKQLTSYEPILVEGAPGPENSRKTEAVGMSSYEQDFLNDVVPSGGTIQRSVPVGSNESSEINTELVETFSEDEEDEDEEDGPDDQMIVEDVTCPEKKKQKRRKGANEKILQNDFENPELARFAKRCACMGTCILNMYPHRDRMFAWKLFSSELHKLAEDGSNEDLLESFLALSADGGERKKLITFMNYGPSGIRWDIAVQVQIRVGQFFGIPGSMSEDAIITAVNWLVKSRNYHHGDIDLLSQTCNTKPFTSPLIGLVLRGYFIDANPEQDQIMLDYLRNLERIPIRLIAMITALIGHALQEYTLGAKTRTDIPLTFKNLSPHYNQIFDTLMKIQVKAPDYIDYLETTLYMDMMTAGAETLPIQTYDYDELNAFALGKKQRKADVITTAPMSVTTDPAVPGTTSEGEELAGSLFEVTGMGEGCECNLIWFYCVQLSLTQKIL</sequence>
<dbReference type="Proteomes" id="UP000518752">
    <property type="component" value="Unassembled WGS sequence"/>
</dbReference>
<protein>
    <recommendedName>
        <fullName evidence="2">DUF6532 domain-containing protein</fullName>
    </recommendedName>
</protein>
<comment type="caution">
    <text evidence="3">The sequence shown here is derived from an EMBL/GenBank/DDBJ whole genome shotgun (WGS) entry which is preliminary data.</text>
</comment>
<feature type="region of interest" description="Disordered" evidence="1">
    <location>
        <begin position="821"/>
        <end position="888"/>
    </location>
</feature>
<organism evidence="3 4">
    <name type="scientific">Collybiopsis confluens</name>
    <dbReference type="NCBI Taxonomy" id="2823264"/>
    <lineage>
        <taxon>Eukaryota</taxon>
        <taxon>Fungi</taxon>
        <taxon>Dikarya</taxon>
        <taxon>Basidiomycota</taxon>
        <taxon>Agaricomycotina</taxon>
        <taxon>Agaricomycetes</taxon>
        <taxon>Agaricomycetidae</taxon>
        <taxon>Agaricales</taxon>
        <taxon>Marasmiineae</taxon>
        <taxon>Omphalotaceae</taxon>
        <taxon>Collybiopsis</taxon>
    </lineage>
</organism>
<feature type="region of interest" description="Disordered" evidence="1">
    <location>
        <begin position="964"/>
        <end position="986"/>
    </location>
</feature>
<feature type="region of interest" description="Disordered" evidence="1">
    <location>
        <begin position="772"/>
        <end position="799"/>
    </location>
</feature>
<proteinExistence type="predicted"/>